<dbReference type="GO" id="GO:0016810">
    <property type="term" value="F:hydrolase activity, acting on carbon-nitrogen (but not peptide) bonds"/>
    <property type="evidence" value="ECO:0007669"/>
    <property type="project" value="InterPro"/>
</dbReference>
<dbReference type="PROSITE" id="PS51677">
    <property type="entry name" value="NODB"/>
    <property type="match status" value="1"/>
</dbReference>
<protein>
    <submittedName>
        <fullName evidence="4">Polysaccharide deacetylase family protein</fullName>
    </submittedName>
</protein>
<dbReference type="PANTHER" id="PTHR10587:SF134">
    <property type="entry name" value="SECRETED PROTEIN"/>
    <property type="match status" value="1"/>
</dbReference>
<evidence type="ECO:0000313" key="4">
    <source>
        <dbReference type="EMBL" id="TYS61220.1"/>
    </source>
</evidence>
<dbReference type="InterPro" id="IPR050248">
    <property type="entry name" value="Polysacc_deacetylase_ArnD"/>
</dbReference>
<sequence>MVKNSCIFMFILLVTMGCTSNANTSVREQNGYEINADQENPHKNASSEEISENPDSETTERNNQQKELEDLAIEVNGQVYNESSQFSEYVTGVKTRLNTEEKVIALTLDACGGENGSGYDEELIAFLTENNIKADLFINSRWIDEQYETFVELAANPLFTIQNHGTEHKPLSVTPRSAWGISSTSSQEEIVEEIMENQIKILEITGEIPQYFRSGTAFYDDTAIQIAEDLGVQVVNFDVIGDGGATFTKEEITQEMLKANPGSIVILHMNQPQSETAEGVKEAVLALLEQGFSFVHLSEYDLE</sequence>
<organism evidence="4 5">
    <name type="scientific">Sutcliffiella horikoshii</name>
    <dbReference type="NCBI Taxonomy" id="79883"/>
    <lineage>
        <taxon>Bacteria</taxon>
        <taxon>Bacillati</taxon>
        <taxon>Bacillota</taxon>
        <taxon>Bacilli</taxon>
        <taxon>Bacillales</taxon>
        <taxon>Bacillaceae</taxon>
        <taxon>Sutcliffiella</taxon>
    </lineage>
</organism>
<dbReference type="PROSITE" id="PS51257">
    <property type="entry name" value="PROKAR_LIPOPROTEIN"/>
    <property type="match status" value="1"/>
</dbReference>
<dbReference type="Pfam" id="PF01522">
    <property type="entry name" value="Polysacc_deac_1"/>
    <property type="match status" value="1"/>
</dbReference>
<name>A0AA95B8B7_9BACI</name>
<dbReference type="InterPro" id="IPR011330">
    <property type="entry name" value="Glyco_hydro/deAcase_b/a-brl"/>
</dbReference>
<feature type="chain" id="PRO_5041667103" evidence="2">
    <location>
        <begin position="23"/>
        <end position="303"/>
    </location>
</feature>
<dbReference type="AlphaFoldDB" id="A0AA95B8B7"/>
<accession>A0AA95B8B7</accession>
<dbReference type="SUPFAM" id="SSF88713">
    <property type="entry name" value="Glycoside hydrolase/deacetylase"/>
    <property type="match status" value="1"/>
</dbReference>
<dbReference type="Proteomes" id="UP000323393">
    <property type="component" value="Unassembled WGS sequence"/>
</dbReference>
<evidence type="ECO:0000259" key="3">
    <source>
        <dbReference type="PROSITE" id="PS51677"/>
    </source>
</evidence>
<evidence type="ECO:0000313" key="5">
    <source>
        <dbReference type="Proteomes" id="UP000323393"/>
    </source>
</evidence>
<reference evidence="4 5" key="1">
    <citation type="submission" date="2019-08" db="EMBL/GenBank/DDBJ databases">
        <title>Bacillus genomes from the desert of Cuatro Cienegas, Coahuila.</title>
        <authorList>
            <person name="Olmedo-Alvarez G."/>
        </authorList>
    </citation>
    <scope>NUCLEOTIDE SEQUENCE [LARGE SCALE GENOMIC DNA]</scope>
    <source>
        <strain evidence="4 5">CH88_3T</strain>
    </source>
</reference>
<feature type="domain" description="NodB homology" evidence="3">
    <location>
        <begin position="102"/>
        <end position="295"/>
    </location>
</feature>
<feature type="region of interest" description="Disordered" evidence="1">
    <location>
        <begin position="35"/>
        <end position="64"/>
    </location>
</feature>
<keyword evidence="2" id="KW-0732">Signal</keyword>
<dbReference type="RefSeq" id="WP_148964855.1">
    <property type="nucleotide sequence ID" value="NZ_JBNIKZ010000003.1"/>
</dbReference>
<dbReference type="CDD" id="cd10955">
    <property type="entry name" value="CE4_BH0857_like"/>
    <property type="match status" value="1"/>
</dbReference>
<proteinExistence type="predicted"/>
<comment type="caution">
    <text evidence="4">The sequence shown here is derived from an EMBL/GenBank/DDBJ whole genome shotgun (WGS) entry which is preliminary data.</text>
</comment>
<dbReference type="PANTHER" id="PTHR10587">
    <property type="entry name" value="GLYCOSYL TRANSFERASE-RELATED"/>
    <property type="match status" value="1"/>
</dbReference>
<dbReference type="GO" id="GO:0005975">
    <property type="term" value="P:carbohydrate metabolic process"/>
    <property type="evidence" value="ECO:0007669"/>
    <property type="project" value="InterPro"/>
</dbReference>
<gene>
    <name evidence="4" type="ORF">FZC74_02800</name>
</gene>
<feature type="signal peptide" evidence="2">
    <location>
        <begin position="1"/>
        <end position="22"/>
    </location>
</feature>
<evidence type="ECO:0000256" key="1">
    <source>
        <dbReference type="SAM" id="MobiDB-lite"/>
    </source>
</evidence>
<dbReference type="EMBL" id="VTEU01000001">
    <property type="protein sequence ID" value="TYS61220.1"/>
    <property type="molecule type" value="Genomic_DNA"/>
</dbReference>
<evidence type="ECO:0000256" key="2">
    <source>
        <dbReference type="SAM" id="SignalP"/>
    </source>
</evidence>
<dbReference type="InterPro" id="IPR002509">
    <property type="entry name" value="NODB_dom"/>
</dbReference>
<dbReference type="Gene3D" id="3.20.20.370">
    <property type="entry name" value="Glycoside hydrolase/deacetylase"/>
    <property type="match status" value="1"/>
</dbReference>